<dbReference type="NCBIfam" id="TIGR02118">
    <property type="entry name" value="EthD family reductase"/>
    <property type="match status" value="1"/>
</dbReference>
<dbReference type="PANTHER" id="PTHR40260">
    <property type="entry name" value="BLR8190 PROTEIN"/>
    <property type="match status" value="1"/>
</dbReference>
<comment type="caution">
    <text evidence="2">The sequence shown here is derived from an EMBL/GenBank/DDBJ whole genome shotgun (WGS) entry which is preliminary data.</text>
</comment>
<reference evidence="2" key="1">
    <citation type="journal article" date="2014" name="Int. J. Syst. Evol. Microbiol.">
        <title>Complete genome sequence of Corynebacterium casei LMG S-19264T (=DSM 44701T), isolated from a smear-ripened cheese.</title>
        <authorList>
            <consortium name="US DOE Joint Genome Institute (JGI-PGF)"/>
            <person name="Walter F."/>
            <person name="Albersmeier A."/>
            <person name="Kalinowski J."/>
            <person name="Ruckert C."/>
        </authorList>
    </citation>
    <scope>NUCLEOTIDE SEQUENCE</scope>
    <source>
        <strain evidence="2">VKM B-2789</strain>
    </source>
</reference>
<dbReference type="SUPFAM" id="SSF54909">
    <property type="entry name" value="Dimeric alpha+beta barrel"/>
    <property type="match status" value="1"/>
</dbReference>
<dbReference type="AlphaFoldDB" id="A0A9W6JZ34"/>
<dbReference type="PANTHER" id="PTHR40260:SF2">
    <property type="entry name" value="BLR8190 PROTEIN"/>
    <property type="match status" value="1"/>
</dbReference>
<protein>
    <recommendedName>
        <fullName evidence="1">EthD domain-containing protein</fullName>
    </recommendedName>
</protein>
<dbReference type="GO" id="GO:0016491">
    <property type="term" value="F:oxidoreductase activity"/>
    <property type="evidence" value="ECO:0007669"/>
    <property type="project" value="InterPro"/>
</dbReference>
<evidence type="ECO:0000313" key="2">
    <source>
        <dbReference type="EMBL" id="GLK85912.1"/>
    </source>
</evidence>
<accession>A0A9W6JZ34</accession>
<dbReference type="EMBL" id="BSFM01000017">
    <property type="protein sequence ID" value="GLK85912.1"/>
    <property type="molecule type" value="Genomic_DNA"/>
</dbReference>
<reference evidence="2" key="2">
    <citation type="submission" date="2023-01" db="EMBL/GenBank/DDBJ databases">
        <authorList>
            <person name="Sun Q."/>
            <person name="Evtushenko L."/>
        </authorList>
    </citation>
    <scope>NUCLEOTIDE SEQUENCE</scope>
    <source>
        <strain evidence="2">VKM B-2789</strain>
    </source>
</reference>
<gene>
    <name evidence="2" type="ORF">GCM10017653_39820</name>
</gene>
<evidence type="ECO:0000259" key="1">
    <source>
        <dbReference type="Pfam" id="PF07110"/>
    </source>
</evidence>
<dbReference type="Pfam" id="PF07110">
    <property type="entry name" value="EthD"/>
    <property type="match status" value="1"/>
</dbReference>
<sequence length="109" mass="11664">MTTMYVTYAGDADTPFDREHWINVHFPLVRECWGPYGLESLAGFFPQGDGGGLIAIATCIFRDEAAMKAALASPETARVMADVDLVTTVRPQRSLATPLSDNAAATANG</sequence>
<dbReference type="Proteomes" id="UP001143330">
    <property type="component" value="Unassembled WGS sequence"/>
</dbReference>
<feature type="domain" description="EthD" evidence="1">
    <location>
        <begin position="17"/>
        <end position="83"/>
    </location>
</feature>
<keyword evidence="3" id="KW-1185">Reference proteome</keyword>
<dbReference type="Gene3D" id="3.30.70.100">
    <property type="match status" value="1"/>
</dbReference>
<dbReference type="InterPro" id="IPR011008">
    <property type="entry name" value="Dimeric_a/b-barrel"/>
</dbReference>
<dbReference type="InterPro" id="IPR009799">
    <property type="entry name" value="EthD_dom"/>
</dbReference>
<proteinExistence type="predicted"/>
<name>A0A9W6JZ34_9HYPH</name>
<evidence type="ECO:0000313" key="3">
    <source>
        <dbReference type="Proteomes" id="UP001143330"/>
    </source>
</evidence>
<organism evidence="2 3">
    <name type="scientific">Ancylobacter defluvii</name>
    <dbReference type="NCBI Taxonomy" id="1282440"/>
    <lineage>
        <taxon>Bacteria</taxon>
        <taxon>Pseudomonadati</taxon>
        <taxon>Pseudomonadota</taxon>
        <taxon>Alphaproteobacteria</taxon>
        <taxon>Hyphomicrobiales</taxon>
        <taxon>Xanthobacteraceae</taxon>
        <taxon>Ancylobacter</taxon>
    </lineage>
</organism>